<proteinExistence type="predicted"/>
<comment type="caution">
    <text evidence="1">The sequence shown here is derived from an EMBL/GenBank/DDBJ whole genome shotgun (WGS) entry which is preliminary data.</text>
</comment>
<evidence type="ECO:0000313" key="1">
    <source>
        <dbReference type="EMBL" id="KAI4866205.1"/>
    </source>
</evidence>
<dbReference type="Proteomes" id="UP001497700">
    <property type="component" value="Unassembled WGS sequence"/>
</dbReference>
<keyword evidence="2" id="KW-1185">Reference proteome</keyword>
<reference evidence="1 2" key="1">
    <citation type="journal article" date="2022" name="New Phytol.">
        <title>Ecological generalism drives hyperdiversity of secondary metabolite gene clusters in xylarialean endophytes.</title>
        <authorList>
            <person name="Franco M.E.E."/>
            <person name="Wisecaver J.H."/>
            <person name="Arnold A.E."/>
            <person name="Ju Y.M."/>
            <person name="Slot J.C."/>
            <person name="Ahrendt S."/>
            <person name="Moore L.P."/>
            <person name="Eastman K.E."/>
            <person name="Scott K."/>
            <person name="Konkel Z."/>
            <person name="Mondo S.J."/>
            <person name="Kuo A."/>
            <person name="Hayes R.D."/>
            <person name="Haridas S."/>
            <person name="Andreopoulos B."/>
            <person name="Riley R."/>
            <person name="LaButti K."/>
            <person name="Pangilinan J."/>
            <person name="Lipzen A."/>
            <person name="Amirebrahimi M."/>
            <person name="Yan J."/>
            <person name="Adam C."/>
            <person name="Keymanesh K."/>
            <person name="Ng V."/>
            <person name="Louie K."/>
            <person name="Northen T."/>
            <person name="Drula E."/>
            <person name="Henrissat B."/>
            <person name="Hsieh H.M."/>
            <person name="Youens-Clark K."/>
            <person name="Lutzoni F."/>
            <person name="Miadlikowska J."/>
            <person name="Eastwood D.C."/>
            <person name="Hamelin R.C."/>
            <person name="Grigoriev I.V."/>
            <person name="U'Ren J.M."/>
        </authorList>
    </citation>
    <scope>NUCLEOTIDE SEQUENCE [LARGE SCALE GENOMIC DNA]</scope>
    <source>
        <strain evidence="1 2">CBS 119005</strain>
    </source>
</reference>
<protein>
    <submittedName>
        <fullName evidence="1">Membrane bound O-acyl transferase family-domain-containing protein</fullName>
    </submittedName>
</protein>
<keyword evidence="1" id="KW-0808">Transferase</keyword>
<organism evidence="1 2">
    <name type="scientific">Hypoxylon rubiginosum</name>
    <dbReference type="NCBI Taxonomy" id="110542"/>
    <lineage>
        <taxon>Eukaryota</taxon>
        <taxon>Fungi</taxon>
        <taxon>Dikarya</taxon>
        <taxon>Ascomycota</taxon>
        <taxon>Pezizomycotina</taxon>
        <taxon>Sordariomycetes</taxon>
        <taxon>Xylariomycetidae</taxon>
        <taxon>Xylariales</taxon>
        <taxon>Hypoxylaceae</taxon>
        <taxon>Hypoxylon</taxon>
    </lineage>
</organism>
<name>A0ACB9Z4W5_9PEZI</name>
<accession>A0ACB9Z4W5</accession>
<dbReference type="EMBL" id="MU393462">
    <property type="protein sequence ID" value="KAI4866205.1"/>
    <property type="molecule type" value="Genomic_DNA"/>
</dbReference>
<evidence type="ECO:0000313" key="2">
    <source>
        <dbReference type="Proteomes" id="UP001497700"/>
    </source>
</evidence>
<gene>
    <name evidence="1" type="ORF">F4820DRAFT_447333</name>
</gene>
<sequence length="406" mass="44215">MLGQLLNPFYPPLSEREPLPALYWPVLQATMLLGFFLGPGTPQTLAVTSVLLPLALLRPRYTAGDVSTDYSLSSMAVVMLLTYLDLGTATKNGPRFLGNPAKPLPNGGVGERDSKSWWQKLKWAARLTATPRGIGWNWQVKGVPAHPGASQSRLRFVSARVAEVAVRLAVKALAVYGIGFCAAVRPSPSAAGPLNGFLLDAAVSWCGAVWIFNTLGAPHAAGGAATVLLGVCEPWEWPPIFGSLSDAWSVRQLWSTAYHQILRRPLQQPGIRLARALGLKKGTLASRYLQLYLAFFISFGVHWWQSYAVAREGRGEFPFFMLQPVVITVEDLLRWAWGRSVGAERRRRLARLERLAGYAWTAAAFTLTLRPMMQGWTGTGLIGGGGPEEKAALRLGQQHGAVYLGG</sequence>